<dbReference type="RefSeq" id="WP_147441747.1">
    <property type="nucleotide sequence ID" value="NZ_JABFJV010000004.1"/>
</dbReference>
<feature type="compositionally biased region" description="Polar residues" evidence="1">
    <location>
        <begin position="1"/>
        <end position="10"/>
    </location>
</feature>
<reference evidence="2 3" key="1">
    <citation type="submission" date="2020-05" db="EMBL/GenBank/DDBJ databases">
        <authorList>
            <person name="Whitworth D."/>
        </authorList>
    </citation>
    <scope>NUCLEOTIDE SEQUENCE [LARGE SCALE GENOMIC DNA]</scope>
    <source>
        <strain evidence="2 3">AB043B</strain>
    </source>
</reference>
<organism evidence="2 3">
    <name type="scientific">Corallococcus exercitus</name>
    <dbReference type="NCBI Taxonomy" id="2316736"/>
    <lineage>
        <taxon>Bacteria</taxon>
        <taxon>Pseudomonadati</taxon>
        <taxon>Myxococcota</taxon>
        <taxon>Myxococcia</taxon>
        <taxon>Myxococcales</taxon>
        <taxon>Cystobacterineae</taxon>
        <taxon>Myxococcaceae</taxon>
        <taxon>Corallococcus</taxon>
    </lineage>
</organism>
<accession>A0A7Y4KDW3</accession>
<dbReference type="Gene3D" id="3.40.390.10">
    <property type="entry name" value="Collagenase (Catalytic Domain)"/>
    <property type="match status" value="1"/>
</dbReference>
<feature type="compositionally biased region" description="Polar residues" evidence="1">
    <location>
        <begin position="20"/>
        <end position="32"/>
    </location>
</feature>
<evidence type="ECO:0000313" key="2">
    <source>
        <dbReference type="EMBL" id="NOK31872.1"/>
    </source>
</evidence>
<dbReference type="EMBL" id="JABFJV010000004">
    <property type="protein sequence ID" value="NOK31872.1"/>
    <property type="molecule type" value="Genomic_DNA"/>
</dbReference>
<comment type="caution">
    <text evidence="2">The sequence shown here is derived from an EMBL/GenBank/DDBJ whole genome shotgun (WGS) entry which is preliminary data.</text>
</comment>
<feature type="region of interest" description="Disordered" evidence="1">
    <location>
        <begin position="1"/>
        <end position="39"/>
    </location>
</feature>
<proteinExistence type="predicted"/>
<protein>
    <submittedName>
        <fullName evidence="2">Uncharacterized protein</fullName>
    </submittedName>
</protein>
<dbReference type="GO" id="GO:0008237">
    <property type="term" value="F:metallopeptidase activity"/>
    <property type="evidence" value="ECO:0007669"/>
    <property type="project" value="InterPro"/>
</dbReference>
<evidence type="ECO:0000256" key="1">
    <source>
        <dbReference type="SAM" id="MobiDB-lite"/>
    </source>
</evidence>
<name>A0A7Y4KDW3_9BACT</name>
<dbReference type="Proteomes" id="UP000563426">
    <property type="component" value="Unassembled WGS sequence"/>
</dbReference>
<dbReference type="OrthoDB" id="231241at2"/>
<sequence length="336" mass="36702">MASIGNTPRLASQPPAVTQGGRSSQAQANGAKQENAFLGSIQKMLSKAASLDPRTRVPNSPELIRSEVGKARLDGKVTVQEAKQLQGVVAKNSTTPTERKVLKEQLDRYSSSFEPAAKKNLERFLRDTEPADRSGVSYSGGVRISARGVRQSAIDEANRLTREMTKARPDIAQRLKASGHVLVIVPEKLKLTDMPGFQSLRGQTSIDGRPYDGMRGVSTMSHTAVAEENLSELSTDKYGGDFSTGVHEFAHAIHHCGVGAQERQAIQKAYEAQKARGGLFTDAHARKNVDEYFGQLTNAYFGRNQPQSQSGAQWVQKNDPQAYALLRQIYGPPRQL</sequence>
<dbReference type="AlphaFoldDB" id="A0A7Y4KDW3"/>
<evidence type="ECO:0000313" key="3">
    <source>
        <dbReference type="Proteomes" id="UP000563426"/>
    </source>
</evidence>
<gene>
    <name evidence="2" type="ORF">HMI49_01475</name>
</gene>
<dbReference type="SUPFAM" id="SSF55486">
    <property type="entry name" value="Metalloproteases ('zincins'), catalytic domain"/>
    <property type="match status" value="1"/>
</dbReference>
<dbReference type="InterPro" id="IPR024079">
    <property type="entry name" value="MetalloPept_cat_dom_sf"/>
</dbReference>
<keyword evidence="3" id="KW-1185">Reference proteome</keyword>